<dbReference type="AlphaFoldDB" id="A0A2N9IFV0"/>
<accession>A0A2N9IFV0</accession>
<feature type="transmembrane region" description="Helical" evidence="1">
    <location>
        <begin position="96"/>
        <end position="114"/>
    </location>
</feature>
<proteinExistence type="predicted"/>
<feature type="transmembrane region" description="Helical" evidence="1">
    <location>
        <begin position="183"/>
        <end position="206"/>
    </location>
</feature>
<keyword evidence="1" id="KW-0812">Transmembrane</keyword>
<feature type="transmembrane region" description="Helical" evidence="1">
    <location>
        <begin position="218"/>
        <end position="237"/>
    </location>
</feature>
<feature type="transmembrane region" description="Helical" evidence="1">
    <location>
        <begin position="244"/>
        <end position="263"/>
    </location>
</feature>
<keyword evidence="1" id="KW-1133">Transmembrane helix</keyword>
<evidence type="ECO:0000313" key="2">
    <source>
        <dbReference type="EMBL" id="SPD22943.1"/>
    </source>
</evidence>
<gene>
    <name evidence="2" type="ORF">FSB_LOCUS50825</name>
</gene>
<dbReference type="EMBL" id="OIVN01005556">
    <property type="protein sequence ID" value="SPD22943.1"/>
    <property type="molecule type" value="Genomic_DNA"/>
</dbReference>
<organism evidence="2">
    <name type="scientific">Fagus sylvatica</name>
    <name type="common">Beechnut</name>
    <dbReference type="NCBI Taxonomy" id="28930"/>
    <lineage>
        <taxon>Eukaryota</taxon>
        <taxon>Viridiplantae</taxon>
        <taxon>Streptophyta</taxon>
        <taxon>Embryophyta</taxon>
        <taxon>Tracheophyta</taxon>
        <taxon>Spermatophyta</taxon>
        <taxon>Magnoliopsida</taxon>
        <taxon>eudicotyledons</taxon>
        <taxon>Gunneridae</taxon>
        <taxon>Pentapetalae</taxon>
        <taxon>rosids</taxon>
        <taxon>fabids</taxon>
        <taxon>Fagales</taxon>
        <taxon>Fagaceae</taxon>
        <taxon>Fagus</taxon>
    </lineage>
</organism>
<keyword evidence="1" id="KW-0472">Membrane</keyword>
<protein>
    <submittedName>
        <fullName evidence="2">Uncharacterized protein</fullName>
    </submittedName>
</protein>
<feature type="transmembrane region" description="Helical" evidence="1">
    <location>
        <begin position="120"/>
        <end position="148"/>
    </location>
</feature>
<reference evidence="2" key="1">
    <citation type="submission" date="2018-02" db="EMBL/GenBank/DDBJ databases">
        <authorList>
            <person name="Cohen D.B."/>
            <person name="Kent A.D."/>
        </authorList>
    </citation>
    <scope>NUCLEOTIDE SEQUENCE</scope>
</reference>
<name>A0A2N9IFV0_FAGSY</name>
<evidence type="ECO:0000256" key="1">
    <source>
        <dbReference type="SAM" id="Phobius"/>
    </source>
</evidence>
<sequence>MPCLSKISGSADWDHEDGVGEISVGREVKRASVVVEASKARSEGGAGDVVLDEMVDINDDGGVAELDTSHQDEDECKEQQTLVTFSVLHSSPLSSVDFLVAFGLTVGLGFGLGADLDLGFLLVGLGFGLGADLGFGLLGVGLGFCLGADLGVGLRSGRGLILPARGDFARGGLRFLSRCRSGCGLISAWAWVYCGGLRFGLGWWWSRGCGCGCGGLRFGLGVVVEPWVWVWLWWVAFWSRRGGGAVGVGVVVVVCVLVSAWWWSRGCGCGCGGLRFGLGVVVEPWV</sequence>